<dbReference type="Gene3D" id="1.10.520.20">
    <property type="entry name" value="N-terminal domain of the delta subunit of the F1F0-ATP synthase"/>
    <property type="match status" value="1"/>
</dbReference>
<comment type="function">
    <text evidence="8">This protein is part of the stalk that links CF(0) to CF(1). It either transmits conformational changes from CF(0) to CF(1) or is implicated in proton conduction.</text>
</comment>
<dbReference type="RefSeq" id="WP_212696363.1">
    <property type="nucleotide sequence ID" value="NZ_CP058649.1"/>
</dbReference>
<evidence type="ECO:0000256" key="6">
    <source>
        <dbReference type="ARBA" id="ARBA00023196"/>
    </source>
</evidence>
<dbReference type="GO" id="GO:0005886">
    <property type="term" value="C:plasma membrane"/>
    <property type="evidence" value="ECO:0007669"/>
    <property type="project" value="UniProtKB-SubCell"/>
</dbReference>
<keyword evidence="6 8" id="KW-0139">CF(1)</keyword>
<keyword evidence="5 8" id="KW-0472">Membrane</keyword>
<dbReference type="Pfam" id="PF00213">
    <property type="entry name" value="OSCP"/>
    <property type="match status" value="1"/>
</dbReference>
<evidence type="ECO:0000256" key="3">
    <source>
        <dbReference type="ARBA" id="ARBA00022781"/>
    </source>
</evidence>
<evidence type="ECO:0000256" key="4">
    <source>
        <dbReference type="ARBA" id="ARBA00023065"/>
    </source>
</evidence>
<organism evidence="9 10">
    <name type="scientific">Vallitalea pronyensis</name>
    <dbReference type="NCBI Taxonomy" id="1348613"/>
    <lineage>
        <taxon>Bacteria</taxon>
        <taxon>Bacillati</taxon>
        <taxon>Bacillota</taxon>
        <taxon>Clostridia</taxon>
        <taxon>Lachnospirales</taxon>
        <taxon>Vallitaleaceae</taxon>
        <taxon>Vallitalea</taxon>
    </lineage>
</organism>
<dbReference type="AlphaFoldDB" id="A0A8J8MGP4"/>
<reference evidence="9" key="1">
    <citation type="submission" date="2020-07" db="EMBL/GenBank/DDBJ databases">
        <title>Vallitalea pronyensis genome.</title>
        <authorList>
            <person name="Postec A."/>
        </authorList>
    </citation>
    <scope>NUCLEOTIDE SEQUENCE</scope>
    <source>
        <strain evidence="9">FatNI3</strain>
    </source>
</reference>
<dbReference type="InterPro" id="IPR000711">
    <property type="entry name" value="ATPase_OSCP/dsu"/>
</dbReference>
<evidence type="ECO:0000256" key="5">
    <source>
        <dbReference type="ARBA" id="ARBA00023136"/>
    </source>
</evidence>
<keyword evidence="3 8" id="KW-0375">Hydrogen ion transport</keyword>
<sequence length="179" mass="20080">MVELVAKRYGTAIFELAIESNQVDAIYEQLLWVKEVLTSQDEFVKLLNHPKVGMGHKINMMEDTFGEHVSKDILGLFVIAIRKGREQHLLDIIDYCLEEIDDYKGIAKAYVESASTLSEEQVAAIKNKLEASTKKQVIIHVSVNEDLIGGLVIRIGDRIVDNSIKGKITAITKDLYAVH</sequence>
<keyword evidence="8" id="KW-1003">Cell membrane</keyword>
<dbReference type="NCBIfam" id="TIGR01145">
    <property type="entry name" value="ATP_synt_delta"/>
    <property type="match status" value="1"/>
</dbReference>
<keyword evidence="10" id="KW-1185">Reference proteome</keyword>
<keyword evidence="2 8" id="KW-0813">Transport</keyword>
<evidence type="ECO:0000313" key="10">
    <source>
        <dbReference type="Proteomes" id="UP000683246"/>
    </source>
</evidence>
<dbReference type="KEGG" id="vpy:HZI73_00630"/>
<dbReference type="PRINTS" id="PR00125">
    <property type="entry name" value="ATPASEDELTA"/>
</dbReference>
<evidence type="ECO:0000256" key="8">
    <source>
        <dbReference type="HAMAP-Rule" id="MF_01416"/>
    </source>
</evidence>
<gene>
    <name evidence="8 9" type="primary">atpH</name>
    <name evidence="9" type="ORF">HZI73_00630</name>
</gene>
<evidence type="ECO:0000256" key="2">
    <source>
        <dbReference type="ARBA" id="ARBA00022448"/>
    </source>
</evidence>
<accession>A0A8J8MGP4</accession>
<name>A0A8J8MGP4_9FIRM</name>
<dbReference type="InterPro" id="IPR026015">
    <property type="entry name" value="ATP_synth_OSCP/delta_N_sf"/>
</dbReference>
<comment type="subcellular location">
    <subcellularLocation>
        <location evidence="8">Cell membrane</location>
        <topology evidence="8">Peripheral membrane protein</topology>
    </subcellularLocation>
    <subcellularLocation>
        <location evidence="1">Membrane</location>
    </subcellularLocation>
</comment>
<dbReference type="Proteomes" id="UP000683246">
    <property type="component" value="Chromosome"/>
</dbReference>
<dbReference type="PANTHER" id="PTHR11910">
    <property type="entry name" value="ATP SYNTHASE DELTA CHAIN"/>
    <property type="match status" value="1"/>
</dbReference>
<dbReference type="EMBL" id="CP058649">
    <property type="protein sequence ID" value="QUI20903.1"/>
    <property type="molecule type" value="Genomic_DNA"/>
</dbReference>
<protein>
    <recommendedName>
        <fullName evidence="8">ATP synthase subunit delta</fullName>
    </recommendedName>
    <alternativeName>
        <fullName evidence="8">ATP synthase F(1) sector subunit delta</fullName>
    </alternativeName>
    <alternativeName>
        <fullName evidence="8">F-type ATPase subunit delta</fullName>
        <shortName evidence="8">F-ATPase subunit delta</shortName>
    </alternativeName>
</protein>
<dbReference type="GO" id="GO:0046933">
    <property type="term" value="F:proton-transporting ATP synthase activity, rotational mechanism"/>
    <property type="evidence" value="ECO:0007669"/>
    <property type="project" value="UniProtKB-UniRule"/>
</dbReference>
<evidence type="ECO:0000256" key="1">
    <source>
        <dbReference type="ARBA" id="ARBA00004370"/>
    </source>
</evidence>
<dbReference type="PROSITE" id="PS00389">
    <property type="entry name" value="ATPASE_DELTA"/>
    <property type="match status" value="1"/>
</dbReference>
<proteinExistence type="inferred from homology"/>
<comment type="function">
    <text evidence="8">F(1)F(0) ATP synthase produces ATP from ADP in the presence of a proton or sodium gradient. F-type ATPases consist of two structural domains, F(1) containing the extramembraneous catalytic core and F(0) containing the membrane proton channel, linked together by a central stalk and a peripheral stalk. During catalysis, ATP synthesis in the catalytic domain of F(1) is coupled via a rotary mechanism of the central stalk subunits to proton translocation.</text>
</comment>
<dbReference type="HAMAP" id="MF_01416">
    <property type="entry name" value="ATP_synth_delta_bact"/>
    <property type="match status" value="1"/>
</dbReference>
<dbReference type="SUPFAM" id="SSF47928">
    <property type="entry name" value="N-terminal domain of the delta subunit of the F1F0-ATP synthase"/>
    <property type="match status" value="1"/>
</dbReference>
<evidence type="ECO:0000256" key="7">
    <source>
        <dbReference type="ARBA" id="ARBA00023310"/>
    </source>
</evidence>
<dbReference type="InterPro" id="IPR020781">
    <property type="entry name" value="ATPase_OSCP/d_CS"/>
</dbReference>
<keyword evidence="7 8" id="KW-0066">ATP synthesis</keyword>
<dbReference type="GO" id="GO:0045259">
    <property type="term" value="C:proton-transporting ATP synthase complex"/>
    <property type="evidence" value="ECO:0007669"/>
    <property type="project" value="UniProtKB-KW"/>
</dbReference>
<comment type="similarity">
    <text evidence="8">Belongs to the ATPase delta chain family.</text>
</comment>
<evidence type="ECO:0000313" key="9">
    <source>
        <dbReference type="EMBL" id="QUI20903.1"/>
    </source>
</evidence>
<keyword evidence="4 8" id="KW-0406">Ion transport</keyword>